<accession>A0A7W5ZQV6</accession>
<sequence>MKKLFSLLLLFVASSLFAHEFWLMPSKFKLKIGELFDLQLFVGEDFMGDIWANRKKRLLKLTHLTEQNRQDLTSIALKSDSLPIPLKFNSEGTHLLTMESKNSFIALEADKFNDYLKEDGIENIYELRKKQGQLTQPSKELYRRCAKTLIQVGNKYSDTFKKNTQMPLEIIPLNNPYQMKAGEAITVKVLFKNQPLSNKMVVAWHKTATQKTTHRKLTTNADGSLKIPLDKAGYWMISTVHMVEVKNNPEANYQSYWGNLTFQLP</sequence>
<protein>
    <submittedName>
        <fullName evidence="2">Putative GH25 family protein</fullName>
    </submittedName>
</protein>
<keyword evidence="1" id="KW-0732">Signal</keyword>
<comment type="caution">
    <text evidence="2">The sequence shown here is derived from an EMBL/GenBank/DDBJ whole genome shotgun (WGS) entry which is preliminary data.</text>
</comment>
<evidence type="ECO:0000256" key="1">
    <source>
        <dbReference type="SAM" id="SignalP"/>
    </source>
</evidence>
<feature type="signal peptide" evidence="1">
    <location>
        <begin position="1"/>
        <end position="18"/>
    </location>
</feature>
<dbReference type="RefSeq" id="WP_183979127.1">
    <property type="nucleotide sequence ID" value="NZ_JACIBY010000017.1"/>
</dbReference>
<keyword evidence="3" id="KW-1185">Reference proteome</keyword>
<evidence type="ECO:0000313" key="2">
    <source>
        <dbReference type="EMBL" id="MBB3841448.1"/>
    </source>
</evidence>
<evidence type="ECO:0000313" key="3">
    <source>
        <dbReference type="Proteomes" id="UP000541352"/>
    </source>
</evidence>
<name>A0A7W5ZQV6_9BACT</name>
<dbReference type="Pfam" id="PF10670">
    <property type="entry name" value="DUF4198"/>
    <property type="match status" value="1"/>
</dbReference>
<dbReference type="InterPro" id="IPR019613">
    <property type="entry name" value="DUF4198"/>
</dbReference>
<proteinExistence type="predicted"/>
<dbReference type="Proteomes" id="UP000541352">
    <property type="component" value="Unassembled WGS sequence"/>
</dbReference>
<gene>
    <name evidence="2" type="ORF">FHS57_005476</name>
</gene>
<dbReference type="EMBL" id="JACIBY010000017">
    <property type="protein sequence ID" value="MBB3841448.1"/>
    <property type="molecule type" value="Genomic_DNA"/>
</dbReference>
<dbReference type="AlphaFoldDB" id="A0A7W5ZQV6"/>
<reference evidence="2 3" key="1">
    <citation type="submission" date="2020-08" db="EMBL/GenBank/DDBJ databases">
        <title>Genomic Encyclopedia of Type Strains, Phase IV (KMG-IV): sequencing the most valuable type-strain genomes for metagenomic binning, comparative biology and taxonomic classification.</title>
        <authorList>
            <person name="Goeker M."/>
        </authorList>
    </citation>
    <scope>NUCLEOTIDE SEQUENCE [LARGE SCALE GENOMIC DNA]</scope>
    <source>
        <strain evidence="2 3">DSM 17976</strain>
    </source>
</reference>
<organism evidence="2 3">
    <name type="scientific">Runella defluvii</name>
    <dbReference type="NCBI Taxonomy" id="370973"/>
    <lineage>
        <taxon>Bacteria</taxon>
        <taxon>Pseudomonadati</taxon>
        <taxon>Bacteroidota</taxon>
        <taxon>Cytophagia</taxon>
        <taxon>Cytophagales</taxon>
        <taxon>Spirosomataceae</taxon>
        <taxon>Runella</taxon>
    </lineage>
</organism>
<feature type="chain" id="PRO_5031398826" evidence="1">
    <location>
        <begin position="19"/>
        <end position="265"/>
    </location>
</feature>